<dbReference type="GO" id="GO:0003677">
    <property type="term" value="F:DNA binding"/>
    <property type="evidence" value="ECO:0007669"/>
    <property type="project" value="UniProtKB-KW"/>
</dbReference>
<organism evidence="5 6">
    <name type="scientific">Levilactobacillus zymae</name>
    <dbReference type="NCBI Taxonomy" id="267363"/>
    <lineage>
        <taxon>Bacteria</taxon>
        <taxon>Bacillati</taxon>
        <taxon>Bacillota</taxon>
        <taxon>Bacilli</taxon>
        <taxon>Lactobacillales</taxon>
        <taxon>Lactobacillaceae</taxon>
        <taxon>Levilactobacillus</taxon>
    </lineage>
</organism>
<gene>
    <name evidence="5" type="ORF">LZ3411_1283</name>
</gene>
<evidence type="ECO:0000313" key="5">
    <source>
        <dbReference type="EMBL" id="SMS14333.1"/>
    </source>
</evidence>
<sequence>MTQKSRLAQIMTHLQQRQTLSLHDIMALTGTSRDTARRDIIKLADSQLAERNYGGISLPNTFNKLDQYLDRQNDLLTVKRALAQRASTLLAGQRLLFLDVSSTVTCLPQYLTTKPAAPGLLVTNSLDVADQALRHAAYRTRILGGPLNAEQRCVQGPDSILDLAKFHFETAVLSCAGLTADGVYYAYEDDIAVKAALKQQSTQLMLLVDHTKVNVTHNFRLFKPSDFATIVTDQPLPAEIAAQIPADRLVVLEGGTTNHD</sequence>
<dbReference type="Gene3D" id="1.10.10.10">
    <property type="entry name" value="Winged helix-like DNA-binding domain superfamily/Winged helix DNA-binding domain"/>
    <property type="match status" value="1"/>
</dbReference>
<dbReference type="SMART" id="SM00420">
    <property type="entry name" value="HTH_DEOR"/>
    <property type="match status" value="1"/>
</dbReference>
<dbReference type="InterPro" id="IPR037171">
    <property type="entry name" value="NagB/RpiA_transferase-like"/>
</dbReference>
<accession>A0A1Y6JZQ5</accession>
<dbReference type="EMBL" id="LT854705">
    <property type="protein sequence ID" value="SMS14333.1"/>
    <property type="molecule type" value="Genomic_DNA"/>
</dbReference>
<dbReference type="GO" id="GO:0003700">
    <property type="term" value="F:DNA-binding transcription factor activity"/>
    <property type="evidence" value="ECO:0007669"/>
    <property type="project" value="InterPro"/>
</dbReference>
<dbReference type="Proteomes" id="UP000195412">
    <property type="component" value="Chromosome I"/>
</dbReference>
<evidence type="ECO:0000256" key="1">
    <source>
        <dbReference type="ARBA" id="ARBA00023015"/>
    </source>
</evidence>
<dbReference type="KEGG" id="lzy:LZ3411_1283"/>
<dbReference type="PROSITE" id="PS51000">
    <property type="entry name" value="HTH_DEOR_2"/>
    <property type="match status" value="1"/>
</dbReference>
<dbReference type="PROSITE" id="PS00894">
    <property type="entry name" value="HTH_DEOR_1"/>
    <property type="match status" value="1"/>
</dbReference>
<dbReference type="InterPro" id="IPR001034">
    <property type="entry name" value="DeoR_HTH"/>
</dbReference>
<dbReference type="SMART" id="SM01134">
    <property type="entry name" value="DeoRC"/>
    <property type="match status" value="1"/>
</dbReference>
<protein>
    <submittedName>
        <fullName evidence="5">Predicted transcriptional regulators</fullName>
    </submittedName>
</protein>
<evidence type="ECO:0000259" key="4">
    <source>
        <dbReference type="PROSITE" id="PS51000"/>
    </source>
</evidence>
<dbReference type="RefSeq" id="WP_087742042.1">
    <property type="nucleotide sequence ID" value="NZ_LT854705.1"/>
</dbReference>
<reference evidence="6" key="1">
    <citation type="submission" date="2017-05" db="EMBL/GenBank/DDBJ databases">
        <authorList>
            <person name="Papadimitriou K."/>
        </authorList>
    </citation>
    <scope>NUCLEOTIDE SEQUENCE [LARGE SCALE GENOMIC DNA]</scope>
    <source>
        <strain evidence="6">ACA-DC 3411</strain>
    </source>
</reference>
<dbReference type="SUPFAM" id="SSF46785">
    <property type="entry name" value="Winged helix' DNA-binding domain"/>
    <property type="match status" value="1"/>
</dbReference>
<evidence type="ECO:0000256" key="3">
    <source>
        <dbReference type="ARBA" id="ARBA00023163"/>
    </source>
</evidence>
<dbReference type="InterPro" id="IPR050313">
    <property type="entry name" value="Carb_Metab_HTH_regulators"/>
</dbReference>
<dbReference type="AlphaFoldDB" id="A0A1Y6JZQ5"/>
<evidence type="ECO:0000256" key="2">
    <source>
        <dbReference type="ARBA" id="ARBA00023125"/>
    </source>
</evidence>
<dbReference type="PANTHER" id="PTHR30363:SF51">
    <property type="entry name" value="HTH-TYPE TRANSCRIPTIONAL REPRESSOR GLCR"/>
    <property type="match status" value="1"/>
</dbReference>
<name>A0A1Y6JZQ5_9LACO</name>
<proteinExistence type="predicted"/>
<evidence type="ECO:0000313" key="6">
    <source>
        <dbReference type="Proteomes" id="UP000195412"/>
    </source>
</evidence>
<keyword evidence="3" id="KW-0804">Transcription</keyword>
<dbReference type="PANTHER" id="PTHR30363">
    <property type="entry name" value="HTH-TYPE TRANSCRIPTIONAL REGULATOR SRLR-RELATED"/>
    <property type="match status" value="1"/>
</dbReference>
<dbReference type="InterPro" id="IPR014036">
    <property type="entry name" value="DeoR-like_C"/>
</dbReference>
<dbReference type="SUPFAM" id="SSF100950">
    <property type="entry name" value="NagB/RpiA/CoA transferase-like"/>
    <property type="match status" value="1"/>
</dbReference>
<dbReference type="Pfam" id="PF00455">
    <property type="entry name" value="DeoRC"/>
    <property type="match status" value="1"/>
</dbReference>
<dbReference type="Pfam" id="PF08220">
    <property type="entry name" value="HTH_DeoR"/>
    <property type="match status" value="1"/>
</dbReference>
<dbReference type="InterPro" id="IPR036390">
    <property type="entry name" value="WH_DNA-bd_sf"/>
</dbReference>
<feature type="domain" description="HTH deoR-type" evidence="4">
    <location>
        <begin position="3"/>
        <end position="58"/>
    </location>
</feature>
<dbReference type="InterPro" id="IPR036388">
    <property type="entry name" value="WH-like_DNA-bd_sf"/>
</dbReference>
<keyword evidence="2" id="KW-0238">DNA-binding</keyword>
<keyword evidence="1" id="KW-0805">Transcription regulation</keyword>
<dbReference type="InterPro" id="IPR018356">
    <property type="entry name" value="Tscrpt_reg_HTH_DeoR_CS"/>
</dbReference>